<feature type="domain" description="HTH luxR-type" evidence="3">
    <location>
        <begin position="887"/>
        <end position="953"/>
    </location>
</feature>
<dbReference type="Gene3D" id="3.40.50.300">
    <property type="entry name" value="P-loop containing nucleotide triphosphate hydrolases"/>
    <property type="match status" value="1"/>
</dbReference>
<dbReference type="AlphaFoldDB" id="A0A239P7J4"/>
<keyword evidence="5" id="KW-1185">Reference proteome</keyword>
<dbReference type="RefSeq" id="WP_245871282.1">
    <property type="nucleotide sequence ID" value="NZ_FZPH01000014.1"/>
</dbReference>
<evidence type="ECO:0000313" key="5">
    <source>
        <dbReference type="Proteomes" id="UP000198362"/>
    </source>
</evidence>
<dbReference type="Proteomes" id="UP000198362">
    <property type="component" value="Unassembled WGS sequence"/>
</dbReference>
<dbReference type="InterPro" id="IPR027417">
    <property type="entry name" value="P-loop_NTPase"/>
</dbReference>
<dbReference type="PANTHER" id="PTHR16305:SF28">
    <property type="entry name" value="GUANYLATE CYCLASE DOMAIN-CONTAINING PROTEIN"/>
    <property type="match status" value="1"/>
</dbReference>
<dbReference type="PRINTS" id="PR00038">
    <property type="entry name" value="HTHLUXR"/>
</dbReference>
<dbReference type="Gene3D" id="1.10.10.10">
    <property type="entry name" value="Winged helix-like DNA-binding domain superfamily/Winged helix DNA-binding domain"/>
    <property type="match status" value="1"/>
</dbReference>
<dbReference type="SUPFAM" id="SSF52540">
    <property type="entry name" value="P-loop containing nucleoside triphosphate hydrolases"/>
    <property type="match status" value="1"/>
</dbReference>
<dbReference type="Pfam" id="PF13191">
    <property type="entry name" value="AAA_16"/>
    <property type="match status" value="1"/>
</dbReference>
<dbReference type="CDD" id="cd06170">
    <property type="entry name" value="LuxR_C_like"/>
    <property type="match status" value="1"/>
</dbReference>
<dbReference type="Pfam" id="PF00196">
    <property type="entry name" value="GerE"/>
    <property type="match status" value="1"/>
</dbReference>
<dbReference type="SMART" id="SM00421">
    <property type="entry name" value="HTH_LUXR"/>
    <property type="match status" value="1"/>
</dbReference>
<sequence length="954" mass="102174">MTHEDSTDSSGAVELADLYGLLRLRLAESEPPYDVEAGLARFGQWVRDQSTSKSNAAAGGFDSALLSPIPPWRFIGRAREFNRLLSAAANGTGIGLIFSGKAGIGKSRLLRESVAALSTDRLAIWTASANIATASLPLGGLAQVLPSEQPPGLTAAGLLRWAVEALNQQAAGRPIVLAIDDAHLLDPSSAALVYLMARDEGATVVGTVRSGEEVPAPIRALWMDDLVDLSELEALSVDDVRRMLGQLLGGDVESTSAERLWRLSEGNPLLLREVVLAAKEAGDFVESFGVHRWTGRVELAPSLTDLIDMRIGQLTPGLRTVVELAALGEPIGVDLLVSATNAADVELAEERGLIRVVQSDRRANVRLTHPLYGEVVRRRCPVTRQRRLEAQLADLVEAVGARRRDDLLRVAVWRLESGTAQDPMQLLMAGAQAFAGFDLPLATRLARAAFDAGGGFGAAELLATMLMFGDQQHEALAVLDSVEELSRRSFRARWLVVRGLVNYWGLGSESTPDDLTIETKALDDPADESRVRSAEAVMRLHNLETAEALRLARAVLDRPASPVAARALALCAFAHLQAVKGELRASERTATAVLADAQLWRTDMPYIQFALELAQGTRLAIAGDLAGIDAVVLDELADLADTGDFRLGSGFLSILRAQAARLRGQTGEALRTSVQACAFLATSRIYAGLAHAERAHAHAMRGEVDEAQAAMADSDAARASNMAIFYPWREQARAAVLSSADDFPGAAQVLRTLVWQLRIDGLAGHEVAALHDLVRLGRASEPIGWPEEHDPEQSVAGRLGELAATLDGDLPEIMSLHAKAAAGRSGPDLLVAADLFKAKGLWVYAAEAATSAAELLRQTRTAQQAGAAKRLAADLLSYCDMLRTPALGMSRPALDDRERQIARLAASGLSSRTIADELFLSTRTVENHLQRVYAKIGVARREPDRPSKTGASGV</sequence>
<evidence type="ECO:0000256" key="1">
    <source>
        <dbReference type="ARBA" id="ARBA00022741"/>
    </source>
</evidence>
<evidence type="ECO:0000256" key="2">
    <source>
        <dbReference type="ARBA" id="ARBA00022840"/>
    </source>
</evidence>
<dbReference type="GO" id="GO:0003677">
    <property type="term" value="F:DNA binding"/>
    <property type="evidence" value="ECO:0007669"/>
    <property type="project" value="InterPro"/>
</dbReference>
<dbReference type="GO" id="GO:0004016">
    <property type="term" value="F:adenylate cyclase activity"/>
    <property type="evidence" value="ECO:0007669"/>
    <property type="project" value="TreeGrafter"/>
</dbReference>
<organism evidence="4 5">
    <name type="scientific">Asanoa hainanensis</name>
    <dbReference type="NCBI Taxonomy" id="560556"/>
    <lineage>
        <taxon>Bacteria</taxon>
        <taxon>Bacillati</taxon>
        <taxon>Actinomycetota</taxon>
        <taxon>Actinomycetes</taxon>
        <taxon>Micromonosporales</taxon>
        <taxon>Micromonosporaceae</taxon>
        <taxon>Asanoa</taxon>
    </lineage>
</organism>
<evidence type="ECO:0000259" key="3">
    <source>
        <dbReference type="PROSITE" id="PS50043"/>
    </source>
</evidence>
<protein>
    <submittedName>
        <fullName evidence="4">ATP-, maltotriose- and DNA-dependent transcriptional regulator MalT</fullName>
    </submittedName>
</protein>
<dbReference type="PROSITE" id="PS50043">
    <property type="entry name" value="HTH_LUXR_2"/>
    <property type="match status" value="1"/>
</dbReference>
<dbReference type="InterPro" id="IPR016032">
    <property type="entry name" value="Sig_transdc_resp-reg_C-effctor"/>
</dbReference>
<reference evidence="4 5" key="1">
    <citation type="submission" date="2017-06" db="EMBL/GenBank/DDBJ databases">
        <authorList>
            <person name="Kim H.J."/>
            <person name="Triplett B.A."/>
        </authorList>
    </citation>
    <scope>NUCLEOTIDE SEQUENCE [LARGE SCALE GENOMIC DNA]</scope>
    <source>
        <strain evidence="4 5">CGMCC 4.5593</strain>
    </source>
</reference>
<keyword evidence="1" id="KW-0547">Nucleotide-binding</keyword>
<dbReference type="InterPro" id="IPR041664">
    <property type="entry name" value="AAA_16"/>
</dbReference>
<dbReference type="GO" id="GO:0005737">
    <property type="term" value="C:cytoplasm"/>
    <property type="evidence" value="ECO:0007669"/>
    <property type="project" value="TreeGrafter"/>
</dbReference>
<dbReference type="SUPFAM" id="SSF46894">
    <property type="entry name" value="C-terminal effector domain of the bipartite response regulators"/>
    <property type="match status" value="1"/>
</dbReference>
<proteinExistence type="predicted"/>
<dbReference type="GO" id="GO:0006355">
    <property type="term" value="P:regulation of DNA-templated transcription"/>
    <property type="evidence" value="ECO:0007669"/>
    <property type="project" value="InterPro"/>
</dbReference>
<dbReference type="InterPro" id="IPR036388">
    <property type="entry name" value="WH-like_DNA-bd_sf"/>
</dbReference>
<dbReference type="EMBL" id="FZPH01000014">
    <property type="protein sequence ID" value="SNT63006.1"/>
    <property type="molecule type" value="Genomic_DNA"/>
</dbReference>
<dbReference type="InterPro" id="IPR000792">
    <property type="entry name" value="Tscrpt_reg_LuxR_C"/>
</dbReference>
<keyword evidence="2" id="KW-0067">ATP-binding</keyword>
<dbReference type="PROSITE" id="PS00622">
    <property type="entry name" value="HTH_LUXR_1"/>
    <property type="match status" value="1"/>
</dbReference>
<dbReference type="PANTHER" id="PTHR16305">
    <property type="entry name" value="TESTICULAR SOLUBLE ADENYLYL CYCLASE"/>
    <property type="match status" value="1"/>
</dbReference>
<name>A0A239P7J4_9ACTN</name>
<dbReference type="GO" id="GO:0005524">
    <property type="term" value="F:ATP binding"/>
    <property type="evidence" value="ECO:0007669"/>
    <property type="project" value="UniProtKB-KW"/>
</dbReference>
<gene>
    <name evidence="4" type="ORF">SAMN05421812_114250</name>
</gene>
<evidence type="ECO:0000313" key="4">
    <source>
        <dbReference type="EMBL" id="SNT63006.1"/>
    </source>
</evidence>
<accession>A0A239P7J4</accession>